<dbReference type="Proteomes" id="UP001379533">
    <property type="component" value="Chromosome"/>
</dbReference>
<keyword evidence="3" id="KW-1185">Reference proteome</keyword>
<evidence type="ECO:0000256" key="1">
    <source>
        <dbReference type="SAM" id="MobiDB-lite"/>
    </source>
</evidence>
<dbReference type="RefSeq" id="WP_394849437.1">
    <property type="nucleotide sequence ID" value="NZ_CP089982.1"/>
</dbReference>
<reference evidence="2 3" key="1">
    <citation type="submission" date="2021-12" db="EMBL/GenBank/DDBJ databases">
        <title>Discovery of the Pendulisporaceae a myxobacterial family with distinct sporulation behavior and unique specialized metabolism.</title>
        <authorList>
            <person name="Garcia R."/>
            <person name="Popoff A."/>
            <person name="Bader C.D."/>
            <person name="Loehr J."/>
            <person name="Walesch S."/>
            <person name="Walt C."/>
            <person name="Boldt J."/>
            <person name="Bunk B."/>
            <person name="Haeckl F.J.F.P.J."/>
            <person name="Gunesch A.P."/>
            <person name="Birkelbach J."/>
            <person name="Nuebel U."/>
            <person name="Pietschmann T."/>
            <person name="Bach T."/>
            <person name="Mueller R."/>
        </authorList>
    </citation>
    <scope>NUCLEOTIDE SEQUENCE [LARGE SCALE GENOMIC DNA]</scope>
    <source>
        <strain evidence="2 3">MSr12523</strain>
    </source>
</reference>
<dbReference type="EMBL" id="CP089982">
    <property type="protein sequence ID" value="WXA98817.1"/>
    <property type="molecule type" value="Genomic_DNA"/>
</dbReference>
<gene>
    <name evidence="2" type="ORF">LZC95_18565</name>
</gene>
<name>A0ABZ2KJG1_9BACT</name>
<protein>
    <submittedName>
        <fullName evidence="2">Uncharacterized protein</fullName>
    </submittedName>
</protein>
<organism evidence="2 3">
    <name type="scientific">Pendulispora brunnea</name>
    <dbReference type="NCBI Taxonomy" id="2905690"/>
    <lineage>
        <taxon>Bacteria</taxon>
        <taxon>Pseudomonadati</taxon>
        <taxon>Myxococcota</taxon>
        <taxon>Myxococcia</taxon>
        <taxon>Myxococcales</taxon>
        <taxon>Sorangiineae</taxon>
        <taxon>Pendulisporaceae</taxon>
        <taxon>Pendulispora</taxon>
    </lineage>
</organism>
<dbReference type="Gene3D" id="1.25.40.10">
    <property type="entry name" value="Tetratricopeptide repeat domain"/>
    <property type="match status" value="3"/>
</dbReference>
<dbReference type="InterPro" id="IPR019734">
    <property type="entry name" value="TPR_rpt"/>
</dbReference>
<evidence type="ECO:0000313" key="3">
    <source>
        <dbReference type="Proteomes" id="UP001379533"/>
    </source>
</evidence>
<dbReference type="SMART" id="SM00028">
    <property type="entry name" value="TPR"/>
    <property type="match status" value="8"/>
</dbReference>
<accession>A0ABZ2KJG1</accession>
<feature type="region of interest" description="Disordered" evidence="1">
    <location>
        <begin position="1"/>
        <end position="25"/>
    </location>
</feature>
<dbReference type="InterPro" id="IPR011990">
    <property type="entry name" value="TPR-like_helical_dom_sf"/>
</dbReference>
<sequence>MAHMSNTISLPPERGASAAAGSQESPKGGEIVRYLRAEVAATEDRARQARLLGEIGDLLERAGDEPGAARDYLAAFNADPMFREPLEALVRLMERRRSLKNLGRVIDALVRASVTPEEKTRALIMRAAFLEDVAGDLKGAKDALREATELAATDVESVAAWLALELVAAKSGDPAARRRALNERAHRPSDPTWQALLLIDLAKMLAEASDIAGALAVLDEARGKKAGATYLAAVAAERLARGESGESLLGSAEDAKTRAEAYAAALDAQAELIVTGMNEAARADALGVPHAVRTVPHLVDACLRAGEVRRHLGDLPGAAASLDRALAWTEVDEAPALSDTGVGPRTKVQVPAGGMLSSLLLSARMRVAEQQGDMELASKLSLKLLAQEKDGSVKASLAMRLAERAVGTRDRRGALEALSKAVANDPVCLPARALQLDLLADSGDPAAFASQLEAFADCLPSDEARARAFVLAAYVWGVQADDATASKAALAEARMLGTADDVIWRVGRMIALVRGDTQWSDDVTRRLMVGGGAPARDRDRKSDAAPNDAELAHLWLGAVRNRLVRGDEEGLRKAIAELTDTGEGAWLAHMLQAFLPAAKTETNEAADPAAARDAQRAALEKLTDLEHKPKLSRGLALLSAWRAHDAGDSSAARVRLRGLAGKDPSDPLVATYLAELEREDGSPALAASALTACAMATDDDDLAAAMHIEAGLSRWRAGEKEAALDSFERAAQKAPLAARAVLAWAARGTAGESLERRRRAIRFAKPVDEDAAILELEHFATEVFAGDTEEAQKALTRLEDTSEGDLALAAALARLAWQDSAATRERVEIALARIAPAGPIANQLAAAEQLRRVRGVDPEAATEAAQRWFDTGGGLAAAFEWLTAAIAGRAPARESEARRAMARSMRGEQREAMLASAAVLDALQGHADETPLLGGNSVATRLANLEIALPGSDPRRRARALQSLGDALGDEAGADAMSLSGWSLLAMGDAAGAYAAFESATASRADDIAAWEGLRAAAEALGDRAAHAHAEVGLGMRIGSNTRAGELLENAGRIWLGLGDEAAAESAFDAAFERDASRAFAFDKVFRAVRARKDSDKLLALISRRVEISEDPNELGKLFWEQARVLREKGDIDGAFKALESVTMFEPEHVGALALTGEIFIRRGMYEEAAESLAKLATVQEAPPKNRVTAGIAAVDLYENKLDRFDLALGVLIKLHASGLSTLPVRERLARAAARTGSWNEATAILHELMHERETAQGRVAAARLAMAIHRDRLGNPQGAAPAVIKLLEEAPGDGEAIDLLLRIEVEPQTRRALFARVKEALVGVLRENPVDAATIRRLARIARGAGDTEIEHAALSTSQLVIGTDGNDEAILQSFVQRKARVPQMAIDAGLRAAMVAPGDAGPMADFFQVMAPTLAEALGPSLTALGLSKRDKVDPRGGMTLRNEIAAWAGAFGIDSFDLYVGGRDPLGVYGIPGDIPSLVIGSGITSPLPPPLRARVASELYAMARGSTIVRSRDATSVAAIFVAGCRLADLPIEAPPFAVLPEIEKSIGKVIARRTKKMLPELCRAALQSGQDARTWYLRAHLTLARCALIASADVSFVVCDAIGEPPERVRAVLKSEDYAVELLRFAFSPTYLQVRRALGLEGLS</sequence>
<dbReference type="SUPFAM" id="SSF48452">
    <property type="entry name" value="TPR-like"/>
    <property type="match status" value="3"/>
</dbReference>
<proteinExistence type="predicted"/>
<evidence type="ECO:0000313" key="2">
    <source>
        <dbReference type="EMBL" id="WXA98817.1"/>
    </source>
</evidence>